<dbReference type="GO" id="GO:0005524">
    <property type="term" value="F:ATP binding"/>
    <property type="evidence" value="ECO:0007669"/>
    <property type="project" value="UniProtKB-KW"/>
</dbReference>
<dbReference type="InterPro" id="IPR029056">
    <property type="entry name" value="Ribokinase-like"/>
</dbReference>
<evidence type="ECO:0000313" key="9">
    <source>
        <dbReference type="Proteomes" id="UP000250443"/>
    </source>
</evidence>
<dbReference type="InterPro" id="IPR011611">
    <property type="entry name" value="PfkB_dom"/>
</dbReference>
<keyword evidence="5" id="KW-0067">ATP-binding</keyword>
<dbReference type="SUPFAM" id="SSF53613">
    <property type="entry name" value="Ribokinase-like"/>
    <property type="match status" value="1"/>
</dbReference>
<protein>
    <submittedName>
        <fullName evidence="7">Carbohydrate kinase</fullName>
    </submittedName>
    <submittedName>
        <fullName evidence="8">Fructokinase</fullName>
        <ecNumber evidence="8">2.7.1.4</ecNumber>
        <ecNumber evidence="8">2.7.1.92</ecNumber>
    </submittedName>
</protein>
<feature type="domain" description="Carbohydrate kinase PfkB" evidence="6">
    <location>
        <begin position="5"/>
        <end position="287"/>
    </location>
</feature>
<name>A0A2X2CGB5_PSELU</name>
<evidence type="ECO:0000313" key="7">
    <source>
        <dbReference type="EMBL" id="MBF8643614.1"/>
    </source>
</evidence>
<dbReference type="EC" id="2.7.1.4" evidence="8"/>
<dbReference type="GO" id="GO:0008865">
    <property type="term" value="F:fructokinase activity"/>
    <property type="evidence" value="ECO:0007669"/>
    <property type="project" value="UniProtKB-EC"/>
</dbReference>
<evidence type="ECO:0000256" key="1">
    <source>
        <dbReference type="ARBA" id="ARBA00010688"/>
    </source>
</evidence>
<dbReference type="GO" id="GO:0047590">
    <property type="term" value="F:5-dehydro-2-deoxygluconokinase activity"/>
    <property type="evidence" value="ECO:0007669"/>
    <property type="project" value="UniProtKB-EC"/>
</dbReference>
<dbReference type="PANTHER" id="PTHR43085:SF1">
    <property type="entry name" value="PSEUDOURIDINE KINASE-RELATED"/>
    <property type="match status" value="1"/>
</dbReference>
<sequence>MTLPRVVVFGEALTDLVQHSPGQWQGHPGGAPWNVARTLARLGVPAAFAGSISQDSLGDEIHEQSQVSGLDMRFLQRVEADPLVAVVPSSNPPRYFFAGEADLAFDPDALPHGWLEAAELCHFSCISLAREPLASKLLEQAEKAKAAGKRISYDPNWRNLMGDDYCRRIFPTLVRLADDIKLSDEDLENIYPGLTPEQGLSRLREMNPKANILYTQGAKGITLLSSQGEWTQPGIPIHVADTVGAGDACMAGWLASGIISSASLEERLLFAAACASVSCQKSGAYAPTLDDVRAMMATSPLPA</sequence>
<keyword evidence="4 8" id="KW-0418">Kinase</keyword>
<evidence type="ECO:0000259" key="6">
    <source>
        <dbReference type="Pfam" id="PF00294"/>
    </source>
</evidence>
<dbReference type="EMBL" id="JADMCD010000019">
    <property type="protein sequence ID" value="MBF8643614.1"/>
    <property type="molecule type" value="Genomic_DNA"/>
</dbReference>
<proteinExistence type="inferred from homology"/>
<dbReference type="Proteomes" id="UP000626180">
    <property type="component" value="Unassembled WGS sequence"/>
</dbReference>
<dbReference type="Gene3D" id="3.40.1190.20">
    <property type="match status" value="1"/>
</dbReference>
<dbReference type="Proteomes" id="UP000250443">
    <property type="component" value="Unassembled WGS sequence"/>
</dbReference>
<dbReference type="InterPro" id="IPR050306">
    <property type="entry name" value="PfkB_Carbo_kinase"/>
</dbReference>
<dbReference type="RefSeq" id="WP_010798443.1">
    <property type="nucleotide sequence ID" value="NZ_CP069262.1"/>
</dbReference>
<dbReference type="CDD" id="cd01167">
    <property type="entry name" value="bac_FRK"/>
    <property type="match status" value="1"/>
</dbReference>
<evidence type="ECO:0000256" key="5">
    <source>
        <dbReference type="ARBA" id="ARBA00022840"/>
    </source>
</evidence>
<organism evidence="8 9">
    <name type="scientific">Pseudomonas luteola</name>
    <dbReference type="NCBI Taxonomy" id="47886"/>
    <lineage>
        <taxon>Bacteria</taxon>
        <taxon>Pseudomonadati</taxon>
        <taxon>Pseudomonadota</taxon>
        <taxon>Gammaproteobacteria</taxon>
        <taxon>Pseudomonadales</taxon>
        <taxon>Pseudomonadaceae</taxon>
        <taxon>Pseudomonas</taxon>
    </lineage>
</organism>
<keyword evidence="10" id="KW-1185">Reference proteome</keyword>
<dbReference type="EC" id="2.7.1.92" evidence="8"/>
<dbReference type="Pfam" id="PF00294">
    <property type="entry name" value="PfkB"/>
    <property type="match status" value="1"/>
</dbReference>
<dbReference type="PANTHER" id="PTHR43085">
    <property type="entry name" value="HEXOKINASE FAMILY MEMBER"/>
    <property type="match status" value="1"/>
</dbReference>
<evidence type="ECO:0000256" key="2">
    <source>
        <dbReference type="ARBA" id="ARBA00022679"/>
    </source>
</evidence>
<keyword evidence="2 8" id="KW-0808">Transferase</keyword>
<evidence type="ECO:0000313" key="10">
    <source>
        <dbReference type="Proteomes" id="UP000626180"/>
    </source>
</evidence>
<gene>
    <name evidence="8" type="primary">iolC_1</name>
    <name evidence="7" type="ORF">IRZ65_23410</name>
    <name evidence="8" type="ORF">NCTC11842_02287</name>
</gene>
<dbReference type="AlphaFoldDB" id="A0A2X2CGB5"/>
<evidence type="ECO:0000256" key="3">
    <source>
        <dbReference type="ARBA" id="ARBA00022741"/>
    </source>
</evidence>
<dbReference type="EMBL" id="UAUF01000011">
    <property type="protein sequence ID" value="SPZ06414.1"/>
    <property type="molecule type" value="Genomic_DNA"/>
</dbReference>
<accession>A0A2X2CGB5</accession>
<evidence type="ECO:0000256" key="4">
    <source>
        <dbReference type="ARBA" id="ARBA00022777"/>
    </source>
</evidence>
<reference evidence="8 9" key="1">
    <citation type="submission" date="2018-06" db="EMBL/GenBank/DDBJ databases">
        <authorList>
            <consortium name="Pathogen Informatics"/>
            <person name="Doyle S."/>
        </authorList>
    </citation>
    <scope>NUCLEOTIDE SEQUENCE [LARGE SCALE GENOMIC DNA]</scope>
    <source>
        <strain evidence="8 9">NCTC11842</strain>
    </source>
</reference>
<reference evidence="7 10" key="2">
    <citation type="submission" date="2020-10" db="EMBL/GenBank/DDBJ databases">
        <title>Genome sequences of Pseudomonas isolates.</title>
        <authorList>
            <person name="Wessels L."/>
            <person name="Reich F."/>
            <person name="Hammerl J."/>
        </authorList>
    </citation>
    <scope>NUCLEOTIDE SEQUENCE [LARGE SCALE GENOMIC DNA]</scope>
    <source>
        <strain evidence="7 10">20-MO00624-0</strain>
    </source>
</reference>
<evidence type="ECO:0000313" key="8">
    <source>
        <dbReference type="EMBL" id="SPZ06414.1"/>
    </source>
</evidence>
<keyword evidence="3" id="KW-0547">Nucleotide-binding</keyword>
<comment type="similarity">
    <text evidence="1">Belongs to the carbohydrate kinase PfkB family.</text>
</comment>